<reference evidence="2" key="1">
    <citation type="journal article" date="2022" name="Mol. Ecol. Resour.">
        <title>The genomes of chicory, endive, great burdock and yacon provide insights into Asteraceae palaeo-polyploidization history and plant inulin production.</title>
        <authorList>
            <person name="Fan W."/>
            <person name="Wang S."/>
            <person name="Wang H."/>
            <person name="Wang A."/>
            <person name="Jiang F."/>
            <person name="Liu H."/>
            <person name="Zhao H."/>
            <person name="Xu D."/>
            <person name="Zhang Y."/>
        </authorList>
    </citation>
    <scope>NUCLEOTIDE SEQUENCE [LARGE SCALE GENOMIC DNA]</scope>
    <source>
        <strain evidence="2">cv. Yunnan</strain>
    </source>
</reference>
<accession>A0ACB9C8W9</accession>
<dbReference type="Proteomes" id="UP001056120">
    <property type="component" value="Linkage Group LG21"/>
</dbReference>
<proteinExistence type="predicted"/>
<keyword evidence="2" id="KW-1185">Reference proteome</keyword>
<comment type="caution">
    <text evidence="1">The sequence shown here is derived from an EMBL/GenBank/DDBJ whole genome shotgun (WGS) entry which is preliminary data.</text>
</comment>
<name>A0ACB9C8W9_9ASTR</name>
<sequence length="76" mass="8359">MVEAVGDDGGGCGDVAAAEEDEITLAGGDNRSEPWYRFRRRTAADVAVPGEIRADPAKSLFRRDVFSRTFIRRSEI</sequence>
<evidence type="ECO:0000313" key="1">
    <source>
        <dbReference type="EMBL" id="KAI3730718.1"/>
    </source>
</evidence>
<dbReference type="EMBL" id="CM042038">
    <property type="protein sequence ID" value="KAI3730718.1"/>
    <property type="molecule type" value="Genomic_DNA"/>
</dbReference>
<evidence type="ECO:0000313" key="2">
    <source>
        <dbReference type="Proteomes" id="UP001056120"/>
    </source>
</evidence>
<organism evidence="1 2">
    <name type="scientific">Smallanthus sonchifolius</name>
    <dbReference type="NCBI Taxonomy" id="185202"/>
    <lineage>
        <taxon>Eukaryota</taxon>
        <taxon>Viridiplantae</taxon>
        <taxon>Streptophyta</taxon>
        <taxon>Embryophyta</taxon>
        <taxon>Tracheophyta</taxon>
        <taxon>Spermatophyta</taxon>
        <taxon>Magnoliopsida</taxon>
        <taxon>eudicotyledons</taxon>
        <taxon>Gunneridae</taxon>
        <taxon>Pentapetalae</taxon>
        <taxon>asterids</taxon>
        <taxon>campanulids</taxon>
        <taxon>Asterales</taxon>
        <taxon>Asteraceae</taxon>
        <taxon>Asteroideae</taxon>
        <taxon>Heliantheae alliance</taxon>
        <taxon>Millerieae</taxon>
        <taxon>Smallanthus</taxon>
    </lineage>
</organism>
<gene>
    <name evidence="1" type="ORF">L1987_61893</name>
</gene>
<protein>
    <submittedName>
        <fullName evidence="1">Uncharacterized protein</fullName>
    </submittedName>
</protein>
<reference evidence="1 2" key="2">
    <citation type="journal article" date="2022" name="Mol. Ecol. Resour.">
        <title>The genomes of chicory, endive, great burdock and yacon provide insights into Asteraceae paleo-polyploidization history and plant inulin production.</title>
        <authorList>
            <person name="Fan W."/>
            <person name="Wang S."/>
            <person name="Wang H."/>
            <person name="Wang A."/>
            <person name="Jiang F."/>
            <person name="Liu H."/>
            <person name="Zhao H."/>
            <person name="Xu D."/>
            <person name="Zhang Y."/>
        </authorList>
    </citation>
    <scope>NUCLEOTIDE SEQUENCE [LARGE SCALE GENOMIC DNA]</scope>
    <source>
        <strain evidence="2">cv. Yunnan</strain>
        <tissue evidence="1">Leaves</tissue>
    </source>
</reference>